<sequence length="269" mass="30825">MGDERSLYHLNGVAHIAGSINKESANRVHIRWLPFVARLDGMGSYSWASTALAWLYRCMCRVANRNVTNLAGPLQLLQLWIFWRFPSLRPCRFDYFSFPLASRYRHSTKIRIEFSIFMLNLFNNIFVQVGHVFIDIRPEGGESHPVSTYVGPVVWEPYAGLDVLAVVHPEILAEEHSRLWRTCASLIYFAVIEWHQVDRVLSQFGGIQHVPDDASNIDWLHAKDGRGGVGDPGPSADFLRWWYRVAHKFLSSDLAFADPRVEEITQEAI</sequence>
<dbReference type="InterPro" id="IPR019557">
    <property type="entry name" value="AminoTfrase-like_pln_mobile"/>
</dbReference>
<organism evidence="2 3">
    <name type="scientific">Arachis hypogaea</name>
    <name type="common">Peanut</name>
    <dbReference type="NCBI Taxonomy" id="3818"/>
    <lineage>
        <taxon>Eukaryota</taxon>
        <taxon>Viridiplantae</taxon>
        <taxon>Streptophyta</taxon>
        <taxon>Embryophyta</taxon>
        <taxon>Tracheophyta</taxon>
        <taxon>Spermatophyta</taxon>
        <taxon>Magnoliopsida</taxon>
        <taxon>eudicotyledons</taxon>
        <taxon>Gunneridae</taxon>
        <taxon>Pentapetalae</taxon>
        <taxon>rosids</taxon>
        <taxon>fabids</taxon>
        <taxon>Fabales</taxon>
        <taxon>Fabaceae</taxon>
        <taxon>Papilionoideae</taxon>
        <taxon>50 kb inversion clade</taxon>
        <taxon>dalbergioids sensu lato</taxon>
        <taxon>Dalbergieae</taxon>
        <taxon>Pterocarpus clade</taxon>
        <taxon>Arachis</taxon>
    </lineage>
</organism>
<reference evidence="2 3" key="1">
    <citation type="submission" date="2019-01" db="EMBL/GenBank/DDBJ databases">
        <title>Sequencing of cultivated peanut Arachis hypogaea provides insights into genome evolution and oil improvement.</title>
        <authorList>
            <person name="Chen X."/>
        </authorList>
    </citation>
    <scope>NUCLEOTIDE SEQUENCE [LARGE SCALE GENOMIC DNA]</scope>
    <source>
        <strain evidence="3">cv. Fuhuasheng</strain>
        <tissue evidence="2">Leaves</tissue>
    </source>
</reference>
<evidence type="ECO:0000313" key="3">
    <source>
        <dbReference type="Proteomes" id="UP000289738"/>
    </source>
</evidence>
<name>A0A445C420_ARAHY</name>
<dbReference type="Proteomes" id="UP000289738">
    <property type="component" value="Chromosome A07"/>
</dbReference>
<keyword evidence="3" id="KW-1185">Reference proteome</keyword>
<dbReference type="PANTHER" id="PTHR46033">
    <property type="entry name" value="PROTEIN MAIN-LIKE 2"/>
    <property type="match status" value="1"/>
</dbReference>
<comment type="caution">
    <text evidence="2">The sequence shown here is derived from an EMBL/GenBank/DDBJ whole genome shotgun (WGS) entry which is preliminary data.</text>
</comment>
<feature type="domain" description="Aminotransferase-like plant mobile" evidence="1">
    <location>
        <begin position="22"/>
        <end position="221"/>
    </location>
</feature>
<dbReference type="GO" id="GO:0010073">
    <property type="term" value="P:meristem maintenance"/>
    <property type="evidence" value="ECO:0007669"/>
    <property type="project" value="InterPro"/>
</dbReference>
<evidence type="ECO:0000259" key="1">
    <source>
        <dbReference type="Pfam" id="PF10536"/>
    </source>
</evidence>
<accession>A0A445C420</accession>
<dbReference type="AlphaFoldDB" id="A0A445C420"/>
<dbReference type="PANTHER" id="PTHR46033:SF8">
    <property type="entry name" value="PROTEIN MAINTENANCE OF MERISTEMS-LIKE"/>
    <property type="match status" value="1"/>
</dbReference>
<gene>
    <name evidence="2" type="ORF">Ahy_A07g031466</name>
</gene>
<dbReference type="Pfam" id="PF10536">
    <property type="entry name" value="PMD"/>
    <property type="match status" value="1"/>
</dbReference>
<dbReference type="InterPro" id="IPR044824">
    <property type="entry name" value="MAIN-like"/>
</dbReference>
<evidence type="ECO:0000313" key="2">
    <source>
        <dbReference type="EMBL" id="RYR45654.1"/>
    </source>
</evidence>
<dbReference type="EMBL" id="SDMP01000007">
    <property type="protein sequence ID" value="RYR45654.1"/>
    <property type="molecule type" value="Genomic_DNA"/>
</dbReference>
<protein>
    <recommendedName>
        <fullName evidence="1">Aminotransferase-like plant mobile domain-containing protein</fullName>
    </recommendedName>
</protein>
<proteinExistence type="predicted"/>